<proteinExistence type="predicted"/>
<dbReference type="RefSeq" id="XP_002483154.1">
    <property type="nucleotide sequence ID" value="XM_002483109.1"/>
</dbReference>
<evidence type="ECO:0008006" key="4">
    <source>
        <dbReference type="Google" id="ProtNLM"/>
    </source>
</evidence>
<name>B8MG53_TALSN</name>
<accession>B8MG53</accession>
<dbReference type="VEuPathDB" id="FungiDB:TSTA_010380"/>
<dbReference type="GeneID" id="8105677"/>
<evidence type="ECO:0000313" key="3">
    <source>
        <dbReference type="Proteomes" id="UP000001745"/>
    </source>
</evidence>
<evidence type="ECO:0000313" key="2">
    <source>
        <dbReference type="EMBL" id="EED15920.1"/>
    </source>
</evidence>
<dbReference type="InParanoid" id="B8MG53"/>
<dbReference type="EMBL" id="EQ962656">
    <property type="protein sequence ID" value="EED15920.1"/>
    <property type="molecule type" value="Genomic_DNA"/>
</dbReference>
<gene>
    <name evidence="2" type="ORF">TSTA_010380</name>
</gene>
<dbReference type="OrthoDB" id="2583188at2759"/>
<dbReference type="Proteomes" id="UP000001745">
    <property type="component" value="Unassembled WGS sequence"/>
</dbReference>
<dbReference type="PhylomeDB" id="B8MG53"/>
<keyword evidence="1" id="KW-0732">Signal</keyword>
<organism evidence="2 3">
    <name type="scientific">Talaromyces stipitatus (strain ATCC 10500 / CBS 375.48 / QM 6759 / NRRL 1006)</name>
    <name type="common">Penicillium stipitatum</name>
    <dbReference type="NCBI Taxonomy" id="441959"/>
    <lineage>
        <taxon>Eukaryota</taxon>
        <taxon>Fungi</taxon>
        <taxon>Dikarya</taxon>
        <taxon>Ascomycota</taxon>
        <taxon>Pezizomycotina</taxon>
        <taxon>Eurotiomycetes</taxon>
        <taxon>Eurotiomycetidae</taxon>
        <taxon>Eurotiales</taxon>
        <taxon>Trichocomaceae</taxon>
        <taxon>Talaromyces</taxon>
        <taxon>Talaromyces sect. Talaromyces</taxon>
    </lineage>
</organism>
<dbReference type="HOGENOM" id="CLU_727941_0_0_1"/>
<reference evidence="3" key="1">
    <citation type="journal article" date="2015" name="Genome Announc.">
        <title>Genome sequence of the AIDS-associated pathogen Penicillium marneffei (ATCC18224) and its near taxonomic relative Talaromyces stipitatus (ATCC10500).</title>
        <authorList>
            <person name="Nierman W.C."/>
            <person name="Fedorova-Abrams N.D."/>
            <person name="Andrianopoulos A."/>
        </authorList>
    </citation>
    <scope>NUCLEOTIDE SEQUENCE [LARGE SCALE GENOMIC DNA]</scope>
    <source>
        <strain evidence="3">ATCC 10500 / CBS 375.48 / QM 6759 / NRRL 1006</strain>
    </source>
</reference>
<sequence length="373" mass="40285">MSPLTALASVALLGTRVNADFIPTVLGTPRVLGNVSDPTIDRDSCGSDRFGDRALWTCRDSQPFSKGVPVLPIYSSSSSWTDFASDSTPLIQTWTDAAGNTETGLLCSGKNNEKPFFPYPSDECSSNTAGACDDGTRYVLWPNSPPLVTNEDTSTGAITAYTWISEDHINGSLTLLNPGPGTILYEIKSDPHMNGDSTGLPTVTTIQENFWTADEMPYGVYGEVVVNDVAYLYGQNAVRTVGLAKVSAGSVADKSAYQYYVDGVDGTGVSITNAGAGGQGTFYYSTVWNLYVWIGQAGISVAPDFYITTAPALEGPWVRPINFYSADYINWSYTLQAHPGLLANSSENAIYLTYTINDSGYYWTPLVYVQWES</sequence>
<feature type="signal peptide" evidence="1">
    <location>
        <begin position="1"/>
        <end position="19"/>
    </location>
</feature>
<dbReference type="eggNOG" id="ENOG502SKHD">
    <property type="taxonomic scope" value="Eukaryota"/>
</dbReference>
<dbReference type="AlphaFoldDB" id="B8MG53"/>
<keyword evidence="3" id="KW-1185">Reference proteome</keyword>
<feature type="chain" id="PRO_5002877487" description="DUF4185 domain-containing protein" evidence="1">
    <location>
        <begin position="20"/>
        <end position="373"/>
    </location>
</feature>
<dbReference type="OMA" id="PLIHVVW"/>
<protein>
    <recommendedName>
        <fullName evidence="4">DUF4185 domain-containing protein</fullName>
    </recommendedName>
</protein>
<evidence type="ECO:0000256" key="1">
    <source>
        <dbReference type="SAM" id="SignalP"/>
    </source>
</evidence>